<dbReference type="OrthoDB" id="5314997at2759"/>
<evidence type="ECO:0000313" key="1">
    <source>
        <dbReference type="EMBL" id="CAI6336270.1"/>
    </source>
</evidence>
<gene>
    <name evidence="1" type="ORF">PDIGIT_LOCUS9364</name>
</gene>
<comment type="caution">
    <text evidence="1">The sequence shown here is derived from an EMBL/GenBank/DDBJ whole genome shotgun (WGS) entry which is preliminary data.</text>
</comment>
<name>A0A9W4UHX3_9PLEO</name>
<proteinExistence type="predicted"/>
<protein>
    <submittedName>
        <fullName evidence="1">Uncharacterized protein</fullName>
    </submittedName>
</protein>
<organism evidence="1 2">
    <name type="scientific">Periconia digitata</name>
    <dbReference type="NCBI Taxonomy" id="1303443"/>
    <lineage>
        <taxon>Eukaryota</taxon>
        <taxon>Fungi</taxon>
        <taxon>Dikarya</taxon>
        <taxon>Ascomycota</taxon>
        <taxon>Pezizomycotina</taxon>
        <taxon>Dothideomycetes</taxon>
        <taxon>Pleosporomycetidae</taxon>
        <taxon>Pleosporales</taxon>
        <taxon>Massarineae</taxon>
        <taxon>Periconiaceae</taxon>
        <taxon>Periconia</taxon>
    </lineage>
</organism>
<sequence>MSSPPSVTAASMQPQPSRLLDLPLELRYMIYDELTEVHTKHHRVVSILDRPGPRTRSYQGPQPTPSNLLIVVRSLPVVNLLSTCKQVQMEVAEHLRSKKAAPKLQALEAEPPRLILEDKFNNTFCKWWLQAFLNTLGRAAYEPQNLHRVQQHPLLTIWLAKIRHNRALHGTQAKDSQIAIRQLFRETSSGASRRAEAMAEVSETAMGNLHDLRRPERLGWVGGTSAIPELFRWITRDSGEALVDCLVEDAEWQENWEEDERKI</sequence>
<keyword evidence="2" id="KW-1185">Reference proteome</keyword>
<reference evidence="1" key="1">
    <citation type="submission" date="2023-01" db="EMBL/GenBank/DDBJ databases">
        <authorList>
            <person name="Van Ghelder C."/>
            <person name="Rancurel C."/>
        </authorList>
    </citation>
    <scope>NUCLEOTIDE SEQUENCE</scope>
    <source>
        <strain evidence="1">CNCM I-4278</strain>
    </source>
</reference>
<dbReference type="EMBL" id="CAOQHR010000006">
    <property type="protein sequence ID" value="CAI6336270.1"/>
    <property type="molecule type" value="Genomic_DNA"/>
</dbReference>
<dbReference type="Proteomes" id="UP001152607">
    <property type="component" value="Unassembled WGS sequence"/>
</dbReference>
<accession>A0A9W4UHX3</accession>
<evidence type="ECO:0000313" key="2">
    <source>
        <dbReference type="Proteomes" id="UP001152607"/>
    </source>
</evidence>
<dbReference type="AlphaFoldDB" id="A0A9W4UHX3"/>